<dbReference type="AlphaFoldDB" id="A0AAW2GVE1"/>
<proteinExistence type="predicted"/>
<name>A0AAW2GVE1_9HYME</name>
<comment type="caution">
    <text evidence="1">The sequence shown here is derived from an EMBL/GenBank/DDBJ whole genome shotgun (WGS) entry which is preliminary data.</text>
</comment>
<keyword evidence="2" id="KW-1185">Reference proteome</keyword>
<gene>
    <name evidence="1" type="ORF">PUN28_002674</name>
</gene>
<dbReference type="EMBL" id="JADYXP020000002">
    <property type="protein sequence ID" value="KAL0131265.1"/>
    <property type="molecule type" value="Genomic_DNA"/>
</dbReference>
<evidence type="ECO:0000313" key="2">
    <source>
        <dbReference type="Proteomes" id="UP001430953"/>
    </source>
</evidence>
<accession>A0AAW2GVE1</accession>
<protein>
    <submittedName>
        <fullName evidence="1">Uncharacterized protein</fullName>
    </submittedName>
</protein>
<sequence length="175" mass="20202">MTSWVTHLARILHRVRYYPVTTLASKATSRLLPSTASSISRTGERRRRDLRPSHHRLRLLTLFRAVTTYFYRHPRFFFQNFSTRFDNFPRLLSSESEPPVPVPVPVPVPIPTSVLMLTLPLLTPIPLAALLTMLPPLFSIISYVNSSLQPPVKIQIFYLITSIKIKIKNKNNFTY</sequence>
<organism evidence="1 2">
    <name type="scientific">Cardiocondyla obscurior</name>
    <dbReference type="NCBI Taxonomy" id="286306"/>
    <lineage>
        <taxon>Eukaryota</taxon>
        <taxon>Metazoa</taxon>
        <taxon>Ecdysozoa</taxon>
        <taxon>Arthropoda</taxon>
        <taxon>Hexapoda</taxon>
        <taxon>Insecta</taxon>
        <taxon>Pterygota</taxon>
        <taxon>Neoptera</taxon>
        <taxon>Endopterygota</taxon>
        <taxon>Hymenoptera</taxon>
        <taxon>Apocrita</taxon>
        <taxon>Aculeata</taxon>
        <taxon>Formicoidea</taxon>
        <taxon>Formicidae</taxon>
        <taxon>Myrmicinae</taxon>
        <taxon>Cardiocondyla</taxon>
    </lineage>
</organism>
<dbReference type="Proteomes" id="UP001430953">
    <property type="component" value="Unassembled WGS sequence"/>
</dbReference>
<reference evidence="1 2" key="1">
    <citation type="submission" date="2023-03" db="EMBL/GenBank/DDBJ databases">
        <title>High recombination rates correlate with genetic variation in Cardiocondyla obscurior ants.</title>
        <authorList>
            <person name="Errbii M."/>
        </authorList>
    </citation>
    <scope>NUCLEOTIDE SEQUENCE [LARGE SCALE GENOMIC DNA]</scope>
    <source>
        <strain evidence="1">Alpha-2009</strain>
        <tissue evidence="1">Whole body</tissue>
    </source>
</reference>
<evidence type="ECO:0000313" key="1">
    <source>
        <dbReference type="EMBL" id="KAL0131265.1"/>
    </source>
</evidence>